<gene>
    <name evidence="1" type="ORF">CCMSSC00406_0009495</name>
</gene>
<organism evidence="1 2">
    <name type="scientific">Pleurotus cornucopiae</name>
    <name type="common">Cornucopia mushroom</name>
    <dbReference type="NCBI Taxonomy" id="5321"/>
    <lineage>
        <taxon>Eukaryota</taxon>
        <taxon>Fungi</taxon>
        <taxon>Dikarya</taxon>
        <taxon>Basidiomycota</taxon>
        <taxon>Agaricomycotina</taxon>
        <taxon>Agaricomycetes</taxon>
        <taxon>Agaricomycetidae</taxon>
        <taxon>Agaricales</taxon>
        <taxon>Pleurotineae</taxon>
        <taxon>Pleurotaceae</taxon>
        <taxon>Pleurotus</taxon>
    </lineage>
</organism>
<protein>
    <submittedName>
        <fullName evidence="1">Uncharacterized protein</fullName>
    </submittedName>
</protein>
<keyword evidence="2" id="KW-1185">Reference proteome</keyword>
<name>A0ACB7IV50_PLECO</name>
<dbReference type="Proteomes" id="UP000824881">
    <property type="component" value="Unassembled WGS sequence"/>
</dbReference>
<proteinExistence type="predicted"/>
<evidence type="ECO:0000313" key="2">
    <source>
        <dbReference type="Proteomes" id="UP000824881"/>
    </source>
</evidence>
<reference evidence="1 2" key="1">
    <citation type="journal article" date="2021" name="Appl. Environ. Microbiol.">
        <title>Genetic linkage and physical mapping for an oyster mushroom Pleurotus cornucopiae and QTL analysis for the trait cap color.</title>
        <authorList>
            <person name="Zhang Y."/>
            <person name="Gao W."/>
            <person name="Sonnenberg A."/>
            <person name="Chen Q."/>
            <person name="Zhang J."/>
            <person name="Huang C."/>
        </authorList>
    </citation>
    <scope>NUCLEOTIDE SEQUENCE [LARGE SCALE GENOMIC DNA]</scope>
    <source>
        <strain evidence="1">CCMSSC00406</strain>
    </source>
</reference>
<accession>A0ACB7IV50</accession>
<sequence>MSSNRILSNVDILWRIFQHSDSSQNYHNALVSKIWSNQALSILWRTLYSLLPLLHLLGPMTLASGAKGRPYYKYDRLIRSEDWVVFRRYAWRVRRIENGFMLPPNFSDSVFTDIIIASRTLSTVELLPNLQSLSSEDALFIQKWIPLFINESLRALDLHVSGPVDMHLLTRTLSYLPHLCPKLQNLSLSTEFELDDAPQFDAALSSLLLLKELVLSSPLLSLSTINTLAHLPYLESFTIISYNMDEESTLPTMPLSDAFSSLRTFASDTIGFRSIVSFLEAYEPRKLHTLYVYSTSTESHATYQSIFAAVTSTCPDIKDIHLQSELVADIEPIADPLLSTIPYHLLDLTSLKLIYPPPLKLDAGCMKALLAALPSLHTLKLLETTGPPTLPLSALSELAPLCPVMRFLTLYLDTKHVSSSTPPNTIFPCLEVLDVQSSPLESSARDVATFLGSVLPLTCVVKHSHYTDGPERMKWGPVIDFLPLIFELRAAKQAFNPITSSKE</sequence>
<dbReference type="EMBL" id="WQMT02000006">
    <property type="protein sequence ID" value="KAG9221506.1"/>
    <property type="molecule type" value="Genomic_DNA"/>
</dbReference>
<comment type="caution">
    <text evidence="1">The sequence shown here is derived from an EMBL/GenBank/DDBJ whole genome shotgun (WGS) entry which is preliminary data.</text>
</comment>
<evidence type="ECO:0000313" key="1">
    <source>
        <dbReference type="EMBL" id="KAG9221506.1"/>
    </source>
</evidence>